<dbReference type="SMART" id="SM00028">
    <property type="entry name" value="TPR"/>
    <property type="match status" value="6"/>
</dbReference>
<dbReference type="AlphaFoldDB" id="A0A0P6ATN7"/>
<dbReference type="Pfam" id="PF14559">
    <property type="entry name" value="TPR_19"/>
    <property type="match status" value="1"/>
</dbReference>
<dbReference type="InterPro" id="IPR039340">
    <property type="entry name" value="Tfc4/TFIIIC-102/Sfc4"/>
</dbReference>
<sequence>MEDREDQEHPIPQVQVVASCDSSGVTLINEDTPLNLAENGLYEISYINIAEEDMVSELELLDTVTNDDDSSRQSFPENFEVEDADDSDDGEPNADEEQVAMTNDFLSGKISFQDFITRVECSDDSQSSGEDYSDIDDEEQVLEENKSDPEYIPEGLSKRQTNLHRKSEGRKEIITAPKGNIAVASYTPQPSPASPLKRKKATTRVMKRLPSNLLGLMGEANLRYARNEKQDAINLCMEVIRQAPNYAEPFQALSMFYEDLGDYEKSYQLSLIAAYLSPQDADEWIRLAEVCLSRNDELQASKCLAKAVQADPSNIQIHQNRCELLESMGAQKDLLKACLTMLRCVQPENEQKRNEWVELAVRIARMHHASGHLHSARRALSNALVTCSASFTMEHYNLLLELQVLTKHYLDVMKVLTKHCGLVFNNKIFDAIDLEEAETMELTQELPLDILSKLCIALVYSKKHDFAFPLIETFLEYDVESFGDIYLDVAEALVENEFHQRALPLLEALTKSQSFCLAAVWLKYANSLSALDRADEAIVAFRHVIHLVPSSEDARISLAELLTKLGRHEEALEAVTQDSEASRIEASVLHHKCILLLKEGRMNQFIAAYKLLMMRHARNIRSKDEIYKACGAKKIGWESADEESADDELEFGASSVELQEEYRLLRLAAEHLFKEKRLVELERICFTALTSPLFRKKRDICREIQFITLQVCLAKGDSYYAYNLARSLLLRCNNLYNNRVWNLLIQVIMRGDDVRYNRFLVRLLLKHPEHVCLSVLNGHACVASGTYKYALDEYMSACKMEPNNSLFLLLSAIVLVQLTCQKFSSGKHSLVTQASSFFDAYLKSRGDCQEVFYNIGRGMHQLGLLTHALDFYKKALQFKPSVTQGKHAHVFDLSREIAFNLSLIYRAADFSSSGFDVARMYLDKYITI</sequence>
<dbReference type="GO" id="GO:0000127">
    <property type="term" value="C:transcription factor TFIIIC complex"/>
    <property type="evidence" value="ECO:0007669"/>
    <property type="project" value="TreeGrafter"/>
</dbReference>
<keyword evidence="3" id="KW-1185">Reference proteome</keyword>
<dbReference type="FunFam" id="1.25.40.10:FF:002620">
    <property type="entry name" value="Uncharacterized protein"/>
    <property type="match status" value="1"/>
</dbReference>
<accession>A0A0P6ATN7</accession>
<feature type="compositionally biased region" description="Acidic residues" evidence="1">
    <location>
        <begin position="131"/>
        <end position="142"/>
    </location>
</feature>
<dbReference type="SUPFAM" id="SSF48452">
    <property type="entry name" value="TPR-like"/>
    <property type="match status" value="3"/>
</dbReference>
<organism evidence="2 3">
    <name type="scientific">Daphnia magna</name>
    <dbReference type="NCBI Taxonomy" id="35525"/>
    <lineage>
        <taxon>Eukaryota</taxon>
        <taxon>Metazoa</taxon>
        <taxon>Ecdysozoa</taxon>
        <taxon>Arthropoda</taxon>
        <taxon>Crustacea</taxon>
        <taxon>Branchiopoda</taxon>
        <taxon>Diplostraca</taxon>
        <taxon>Cladocera</taxon>
        <taxon>Anomopoda</taxon>
        <taxon>Daphniidae</taxon>
        <taxon>Daphnia</taxon>
    </lineage>
</organism>
<proteinExistence type="predicted"/>
<dbReference type="InterPro" id="IPR011990">
    <property type="entry name" value="TPR-like_helical_dom_sf"/>
</dbReference>
<dbReference type="InterPro" id="IPR019734">
    <property type="entry name" value="TPR_rpt"/>
</dbReference>
<evidence type="ECO:0000256" key="1">
    <source>
        <dbReference type="SAM" id="MobiDB-lite"/>
    </source>
</evidence>
<comment type="caution">
    <text evidence="2">The sequence shown here is derived from an EMBL/GenBank/DDBJ whole genome shotgun (WGS) entry which is preliminary data.</text>
</comment>
<name>A0A0P6ATN7_9CRUS</name>
<gene>
    <name evidence="2" type="ORF">APZ42_022512</name>
</gene>
<dbReference type="STRING" id="35525.A0A0P6ATN7"/>
<protein>
    <submittedName>
        <fullName evidence="2">General transcription factor 3C polypeptide 3</fullName>
    </submittedName>
</protein>
<dbReference type="PROSITE" id="PS50005">
    <property type="entry name" value="TPR"/>
    <property type="match status" value="2"/>
</dbReference>
<feature type="compositionally biased region" description="Acidic residues" evidence="1">
    <location>
        <begin position="79"/>
        <end position="95"/>
    </location>
</feature>
<dbReference type="PROSITE" id="PS51257">
    <property type="entry name" value="PROKAR_LIPOPROTEIN"/>
    <property type="match status" value="1"/>
</dbReference>
<dbReference type="PANTHER" id="PTHR23082">
    <property type="entry name" value="TRANSCRIPTION INITIATION FACTOR IIIC TFIIIC , POLYPEPTIDE 3-RELATED"/>
    <property type="match status" value="1"/>
</dbReference>
<dbReference type="GO" id="GO:0006383">
    <property type="term" value="P:transcription by RNA polymerase III"/>
    <property type="evidence" value="ECO:0007669"/>
    <property type="project" value="InterPro"/>
</dbReference>
<feature type="region of interest" description="Disordered" evidence="1">
    <location>
        <begin position="121"/>
        <end position="170"/>
    </location>
</feature>
<dbReference type="Gene3D" id="1.25.40.10">
    <property type="entry name" value="Tetratricopeptide repeat domain"/>
    <property type="match status" value="3"/>
</dbReference>
<reference evidence="2 3" key="1">
    <citation type="submission" date="2016-03" db="EMBL/GenBank/DDBJ databases">
        <title>EvidentialGene: Evidence-directed Construction of Genes on Genomes.</title>
        <authorList>
            <person name="Gilbert D.G."/>
            <person name="Choi J.-H."/>
            <person name="Mockaitis K."/>
            <person name="Colbourne J."/>
            <person name="Pfrender M."/>
        </authorList>
    </citation>
    <scope>NUCLEOTIDE SEQUENCE [LARGE SCALE GENOMIC DNA]</scope>
    <source>
        <strain evidence="2 3">Xinb3</strain>
        <tissue evidence="2">Complete organism</tissue>
    </source>
</reference>
<dbReference type="PANTHER" id="PTHR23082:SF0">
    <property type="entry name" value="GENERAL TRANSCRIPTION FACTOR 3C POLYPEPTIDE 3"/>
    <property type="match status" value="1"/>
</dbReference>
<dbReference type="EMBL" id="LRGB01001361">
    <property type="protein sequence ID" value="KZS12406.1"/>
    <property type="molecule type" value="Genomic_DNA"/>
</dbReference>
<evidence type="ECO:0000313" key="2">
    <source>
        <dbReference type="EMBL" id="KZS12406.1"/>
    </source>
</evidence>
<feature type="region of interest" description="Disordered" evidence="1">
    <location>
        <begin position="65"/>
        <end position="95"/>
    </location>
</feature>
<evidence type="ECO:0000313" key="3">
    <source>
        <dbReference type="Proteomes" id="UP000076858"/>
    </source>
</evidence>
<dbReference type="OrthoDB" id="151490at2759"/>
<dbReference type="Proteomes" id="UP000076858">
    <property type="component" value="Unassembled WGS sequence"/>
</dbReference>